<name>A0A7W7RQ10_9ACTN</name>
<dbReference type="EMBL" id="JACHJU010000001">
    <property type="protein sequence ID" value="MBB4936077.1"/>
    <property type="molecule type" value="Genomic_DNA"/>
</dbReference>
<dbReference type="GO" id="GO:0006310">
    <property type="term" value="P:DNA recombination"/>
    <property type="evidence" value="ECO:0007669"/>
    <property type="project" value="InterPro"/>
</dbReference>
<accession>A0A7W7RQ10</accession>
<gene>
    <name evidence="1" type="ORF">FHR32_000382</name>
</gene>
<dbReference type="Gene3D" id="1.10.443.10">
    <property type="entry name" value="Intergrase catalytic core"/>
    <property type="match status" value="1"/>
</dbReference>
<dbReference type="Proteomes" id="UP000534286">
    <property type="component" value="Unassembled WGS sequence"/>
</dbReference>
<dbReference type="RefSeq" id="WP_184752411.1">
    <property type="nucleotide sequence ID" value="NZ_BAABEK010000002.1"/>
</dbReference>
<comment type="caution">
    <text evidence="1">The sequence shown here is derived from an EMBL/GenBank/DDBJ whole genome shotgun (WGS) entry which is preliminary data.</text>
</comment>
<dbReference type="GO" id="GO:0015074">
    <property type="term" value="P:DNA integration"/>
    <property type="evidence" value="ECO:0007669"/>
    <property type="project" value="InterPro"/>
</dbReference>
<sequence length="48" mass="5112">MTPLHVVSDVVGHASIAIIKDVYGHLMEGANRRHAQDSGRCLATLGIT</sequence>
<dbReference type="AlphaFoldDB" id="A0A7W7RQ10"/>
<evidence type="ECO:0008006" key="3">
    <source>
        <dbReference type="Google" id="ProtNLM"/>
    </source>
</evidence>
<evidence type="ECO:0000313" key="2">
    <source>
        <dbReference type="Proteomes" id="UP000534286"/>
    </source>
</evidence>
<proteinExistence type="predicted"/>
<keyword evidence="2" id="KW-1185">Reference proteome</keyword>
<protein>
    <recommendedName>
        <fullName evidence="3">Integrase</fullName>
    </recommendedName>
</protein>
<evidence type="ECO:0000313" key="1">
    <source>
        <dbReference type="EMBL" id="MBB4936077.1"/>
    </source>
</evidence>
<reference evidence="1 2" key="1">
    <citation type="submission" date="2020-08" db="EMBL/GenBank/DDBJ databases">
        <title>Sequencing the genomes of 1000 actinobacteria strains.</title>
        <authorList>
            <person name="Klenk H.-P."/>
        </authorList>
    </citation>
    <scope>NUCLEOTIDE SEQUENCE [LARGE SCALE GENOMIC DNA]</scope>
    <source>
        <strain evidence="1 2">DSM 43023</strain>
    </source>
</reference>
<organism evidence="1 2">
    <name type="scientific">Streptosporangium album</name>
    <dbReference type="NCBI Taxonomy" id="47479"/>
    <lineage>
        <taxon>Bacteria</taxon>
        <taxon>Bacillati</taxon>
        <taxon>Actinomycetota</taxon>
        <taxon>Actinomycetes</taxon>
        <taxon>Streptosporangiales</taxon>
        <taxon>Streptosporangiaceae</taxon>
        <taxon>Streptosporangium</taxon>
    </lineage>
</organism>
<dbReference type="GO" id="GO:0003677">
    <property type="term" value="F:DNA binding"/>
    <property type="evidence" value="ECO:0007669"/>
    <property type="project" value="InterPro"/>
</dbReference>
<dbReference type="InterPro" id="IPR013762">
    <property type="entry name" value="Integrase-like_cat_sf"/>
</dbReference>